<evidence type="ECO:0000259" key="4">
    <source>
        <dbReference type="PROSITE" id="PS50003"/>
    </source>
</evidence>
<accession>A0AAD9QW83</accession>
<dbReference type="PROSITE" id="PS50003">
    <property type="entry name" value="PH_DOMAIN"/>
    <property type="match status" value="1"/>
</dbReference>
<evidence type="ECO:0000256" key="1">
    <source>
        <dbReference type="ARBA" id="ARBA00022448"/>
    </source>
</evidence>
<sequence>MAVAEDILNDPYFADLDIDLSQFSEQEKSVIIGVMQKAKNLDQQDDDKYSKWTNLMKGWQFRWFTLDPESGLLEYYVDKEKKKLGPRGSVYLGGSIISPSDEDSFTFTVSAANGDIFKLRASDAKERQDWINKLRSVAEFHASSIGQAAPPLYKTSSFSVPTPQPSAMVKQPASVALATGPSATVTAENMKCDSPRPQRKIVQVSENVLSGLTQVREDLWIQLEKSHFYPSHLRPSARFTTVFQFYKDRPLIFKPKCQVKIGGPKTEIQTLFRKSNVVLACGEHL</sequence>
<gene>
    <name evidence="5" type="ORF">P5673_007276</name>
</gene>
<evidence type="ECO:0000256" key="2">
    <source>
        <dbReference type="ARBA" id="ARBA00023055"/>
    </source>
</evidence>
<dbReference type="GO" id="GO:0016020">
    <property type="term" value="C:membrane"/>
    <property type="evidence" value="ECO:0007669"/>
    <property type="project" value="TreeGrafter"/>
</dbReference>
<dbReference type="Pfam" id="PF00169">
    <property type="entry name" value="PH"/>
    <property type="match status" value="1"/>
</dbReference>
<keyword evidence="3" id="KW-0446">Lipid-binding</keyword>
<dbReference type="PANTHER" id="PTHR10972">
    <property type="entry name" value="OXYSTEROL-BINDING PROTEIN-RELATED"/>
    <property type="match status" value="1"/>
</dbReference>
<keyword evidence="6" id="KW-1185">Reference proteome</keyword>
<organism evidence="5 6">
    <name type="scientific">Acropora cervicornis</name>
    <name type="common">Staghorn coral</name>
    <dbReference type="NCBI Taxonomy" id="6130"/>
    <lineage>
        <taxon>Eukaryota</taxon>
        <taxon>Metazoa</taxon>
        <taxon>Cnidaria</taxon>
        <taxon>Anthozoa</taxon>
        <taxon>Hexacorallia</taxon>
        <taxon>Scleractinia</taxon>
        <taxon>Astrocoeniina</taxon>
        <taxon>Acroporidae</taxon>
        <taxon>Acropora</taxon>
    </lineage>
</organism>
<reference evidence="5" key="1">
    <citation type="journal article" date="2023" name="G3 (Bethesda)">
        <title>Whole genome assembly and annotation of the endangered Caribbean coral Acropora cervicornis.</title>
        <authorList>
            <person name="Selwyn J.D."/>
            <person name="Vollmer S.V."/>
        </authorList>
    </citation>
    <scope>NUCLEOTIDE SEQUENCE</scope>
    <source>
        <strain evidence="5">K2</strain>
    </source>
</reference>
<dbReference type="GO" id="GO:0005829">
    <property type="term" value="C:cytosol"/>
    <property type="evidence" value="ECO:0007669"/>
    <property type="project" value="TreeGrafter"/>
</dbReference>
<keyword evidence="1" id="KW-0813">Transport</keyword>
<comment type="caution">
    <text evidence="5">The sequence shown here is derived from an EMBL/GenBank/DDBJ whole genome shotgun (WGS) entry which is preliminary data.</text>
</comment>
<reference evidence="5" key="2">
    <citation type="journal article" date="2023" name="Science">
        <title>Genomic signatures of disease resistance in endangered staghorn corals.</title>
        <authorList>
            <person name="Vollmer S.V."/>
            <person name="Selwyn J.D."/>
            <person name="Despard B.A."/>
            <person name="Roesel C.L."/>
        </authorList>
    </citation>
    <scope>NUCLEOTIDE SEQUENCE</scope>
    <source>
        <strain evidence="5">K2</strain>
    </source>
</reference>
<dbReference type="Proteomes" id="UP001249851">
    <property type="component" value="Unassembled WGS sequence"/>
</dbReference>
<dbReference type="GO" id="GO:0006869">
    <property type="term" value="P:lipid transport"/>
    <property type="evidence" value="ECO:0007669"/>
    <property type="project" value="UniProtKB-KW"/>
</dbReference>
<dbReference type="InterPro" id="IPR011993">
    <property type="entry name" value="PH-like_dom_sf"/>
</dbReference>
<dbReference type="SUPFAM" id="SSF50729">
    <property type="entry name" value="PH domain-like"/>
    <property type="match status" value="1"/>
</dbReference>
<dbReference type="InterPro" id="IPR000648">
    <property type="entry name" value="Oxysterol-bd"/>
</dbReference>
<keyword evidence="2" id="KW-0445">Lipid transport</keyword>
<dbReference type="EMBL" id="JARQWQ010000012">
    <property type="protein sequence ID" value="KAK2568270.1"/>
    <property type="molecule type" value="Genomic_DNA"/>
</dbReference>
<dbReference type="CDD" id="cd13291">
    <property type="entry name" value="PH_ORP10_ORP11"/>
    <property type="match status" value="1"/>
</dbReference>
<dbReference type="SMART" id="SM00233">
    <property type="entry name" value="PH"/>
    <property type="match status" value="1"/>
</dbReference>
<evidence type="ECO:0000313" key="5">
    <source>
        <dbReference type="EMBL" id="KAK2568270.1"/>
    </source>
</evidence>
<evidence type="ECO:0000313" key="6">
    <source>
        <dbReference type="Proteomes" id="UP001249851"/>
    </source>
</evidence>
<evidence type="ECO:0000256" key="3">
    <source>
        <dbReference type="ARBA" id="ARBA00023121"/>
    </source>
</evidence>
<dbReference type="InterPro" id="IPR001849">
    <property type="entry name" value="PH_domain"/>
</dbReference>
<dbReference type="GO" id="GO:0032934">
    <property type="term" value="F:sterol binding"/>
    <property type="evidence" value="ECO:0007669"/>
    <property type="project" value="TreeGrafter"/>
</dbReference>
<dbReference type="PANTHER" id="PTHR10972:SF141">
    <property type="entry name" value="OXYSTEROL-BINDING PROTEIN"/>
    <property type="match status" value="1"/>
</dbReference>
<dbReference type="Gene3D" id="2.30.29.30">
    <property type="entry name" value="Pleckstrin-homology domain (PH domain)/Phosphotyrosine-binding domain (PTB)"/>
    <property type="match status" value="1"/>
</dbReference>
<protein>
    <submittedName>
        <fullName evidence="5">Oxysterol-binding protein-related protein 11</fullName>
    </submittedName>
</protein>
<proteinExistence type="predicted"/>
<name>A0AAD9QW83_ACRCE</name>
<dbReference type="AlphaFoldDB" id="A0AAD9QW83"/>
<feature type="domain" description="PH" evidence="4">
    <location>
        <begin position="28"/>
        <end position="139"/>
    </location>
</feature>